<feature type="transmembrane region" description="Helical" evidence="8">
    <location>
        <begin position="103"/>
        <end position="123"/>
    </location>
</feature>
<dbReference type="EMBL" id="DTFV01000072">
    <property type="protein sequence ID" value="HGI30682.1"/>
    <property type="molecule type" value="Genomic_DNA"/>
</dbReference>
<dbReference type="Pfam" id="PF00953">
    <property type="entry name" value="Glycos_transf_4"/>
    <property type="match status" value="1"/>
</dbReference>
<comment type="subcellular location">
    <subcellularLocation>
        <location evidence="1">Cell membrane</location>
        <topology evidence="1">Multi-pass membrane protein</topology>
    </subcellularLocation>
</comment>
<name>A0A7V3YGJ7_9BACT</name>
<evidence type="ECO:0000256" key="1">
    <source>
        <dbReference type="ARBA" id="ARBA00004651"/>
    </source>
</evidence>
<evidence type="ECO:0000256" key="8">
    <source>
        <dbReference type="SAM" id="Phobius"/>
    </source>
</evidence>
<dbReference type="CDD" id="cd06853">
    <property type="entry name" value="GT_WecA_like"/>
    <property type="match status" value="1"/>
</dbReference>
<dbReference type="GO" id="GO:0044038">
    <property type="term" value="P:cell wall macromolecule biosynthetic process"/>
    <property type="evidence" value="ECO:0007669"/>
    <property type="project" value="TreeGrafter"/>
</dbReference>
<reference evidence="9" key="1">
    <citation type="journal article" date="2020" name="mSystems">
        <title>Genome- and Community-Level Interaction Insights into Carbon Utilization and Element Cycling Functions of Hydrothermarchaeota in Hydrothermal Sediment.</title>
        <authorList>
            <person name="Zhou Z."/>
            <person name="Liu Y."/>
            <person name="Xu W."/>
            <person name="Pan J."/>
            <person name="Luo Z.H."/>
            <person name="Li M."/>
        </authorList>
    </citation>
    <scope>NUCLEOTIDE SEQUENCE [LARGE SCALE GENOMIC DNA]</scope>
    <source>
        <strain evidence="9">SpSt-747</strain>
    </source>
</reference>
<feature type="transmembrane region" description="Helical" evidence="8">
    <location>
        <begin position="73"/>
        <end position="91"/>
    </location>
</feature>
<keyword evidence="7" id="KW-0460">Magnesium</keyword>
<comment type="cofactor">
    <cofactor evidence="7">
        <name>Mg(2+)</name>
        <dbReference type="ChEBI" id="CHEBI:18420"/>
    </cofactor>
</comment>
<feature type="transmembrane region" description="Helical" evidence="8">
    <location>
        <begin position="209"/>
        <end position="232"/>
    </location>
</feature>
<dbReference type="GO" id="GO:0009103">
    <property type="term" value="P:lipopolysaccharide biosynthetic process"/>
    <property type="evidence" value="ECO:0007669"/>
    <property type="project" value="TreeGrafter"/>
</dbReference>
<protein>
    <submittedName>
        <fullName evidence="9">Undecaprenyl/decaprenyl-phosphate alpha-N-acetylglucosaminyl 1-phosphate transferase</fullName>
    </submittedName>
</protein>
<gene>
    <name evidence="9" type="ORF">ENV30_05170</name>
</gene>
<dbReference type="PROSITE" id="PS01348">
    <property type="entry name" value="MRAY_2"/>
    <property type="match status" value="1"/>
</dbReference>
<keyword evidence="2" id="KW-1003">Cell membrane</keyword>
<dbReference type="AlphaFoldDB" id="A0A7V3YGJ7"/>
<evidence type="ECO:0000256" key="7">
    <source>
        <dbReference type="PIRSR" id="PIRSR600715-1"/>
    </source>
</evidence>
<evidence type="ECO:0000256" key="5">
    <source>
        <dbReference type="ARBA" id="ARBA00022989"/>
    </source>
</evidence>
<dbReference type="GO" id="GO:0016780">
    <property type="term" value="F:phosphotransferase activity, for other substituted phosphate groups"/>
    <property type="evidence" value="ECO:0007669"/>
    <property type="project" value="InterPro"/>
</dbReference>
<evidence type="ECO:0000256" key="6">
    <source>
        <dbReference type="ARBA" id="ARBA00023136"/>
    </source>
</evidence>
<keyword evidence="7" id="KW-0479">Metal-binding</keyword>
<keyword evidence="6 8" id="KW-0472">Membrane</keyword>
<feature type="transmembrane region" description="Helical" evidence="8">
    <location>
        <begin position="6"/>
        <end position="26"/>
    </location>
</feature>
<feature type="transmembrane region" description="Helical" evidence="8">
    <location>
        <begin position="47"/>
        <end position="67"/>
    </location>
</feature>
<dbReference type="PANTHER" id="PTHR22926:SF3">
    <property type="entry name" value="UNDECAPRENYL-PHOSPHATE ALPHA-N-ACETYLGLUCOSAMINYL 1-PHOSPHATE TRANSFERASE"/>
    <property type="match status" value="1"/>
</dbReference>
<proteinExistence type="predicted"/>
<evidence type="ECO:0000256" key="4">
    <source>
        <dbReference type="ARBA" id="ARBA00022692"/>
    </source>
</evidence>
<keyword evidence="4 8" id="KW-0812">Transmembrane</keyword>
<feature type="transmembrane region" description="Helical" evidence="8">
    <location>
        <begin position="238"/>
        <end position="259"/>
    </location>
</feature>
<evidence type="ECO:0000256" key="2">
    <source>
        <dbReference type="ARBA" id="ARBA00022475"/>
    </source>
</evidence>
<organism evidence="9">
    <name type="scientific">Candidatus Caldatribacterium californiense</name>
    <dbReference type="NCBI Taxonomy" id="1454726"/>
    <lineage>
        <taxon>Bacteria</taxon>
        <taxon>Pseudomonadati</taxon>
        <taxon>Atribacterota</taxon>
        <taxon>Atribacteria</taxon>
        <taxon>Atribacterales</taxon>
        <taxon>Candidatus Caldatribacteriaceae</taxon>
        <taxon>Candidatus Caldatribacterium</taxon>
    </lineage>
</organism>
<feature type="transmembrane region" description="Helical" evidence="8">
    <location>
        <begin position="317"/>
        <end position="336"/>
    </location>
</feature>
<evidence type="ECO:0000313" key="9">
    <source>
        <dbReference type="EMBL" id="HGI30682.1"/>
    </source>
</evidence>
<dbReference type="GO" id="GO:0046872">
    <property type="term" value="F:metal ion binding"/>
    <property type="evidence" value="ECO:0007669"/>
    <property type="project" value="UniProtKB-KW"/>
</dbReference>
<feature type="transmembrane region" description="Helical" evidence="8">
    <location>
        <begin position="291"/>
        <end position="311"/>
    </location>
</feature>
<feature type="transmembrane region" description="Helical" evidence="8">
    <location>
        <begin position="185"/>
        <end position="202"/>
    </location>
</feature>
<dbReference type="InterPro" id="IPR018480">
    <property type="entry name" value="PNAcMuramoyl-5peptid_Trfase_CS"/>
</dbReference>
<feature type="transmembrane region" description="Helical" evidence="8">
    <location>
        <begin position="160"/>
        <end position="179"/>
    </location>
</feature>
<keyword evidence="5 8" id="KW-1133">Transmembrane helix</keyword>
<dbReference type="GO" id="GO:0071555">
    <property type="term" value="P:cell wall organization"/>
    <property type="evidence" value="ECO:0007669"/>
    <property type="project" value="TreeGrafter"/>
</dbReference>
<dbReference type="InterPro" id="IPR000715">
    <property type="entry name" value="Glycosyl_transferase_4"/>
</dbReference>
<feature type="binding site" evidence="7">
    <location>
        <position position="213"/>
    </location>
    <ligand>
        <name>Mg(2+)</name>
        <dbReference type="ChEBI" id="CHEBI:18420"/>
    </ligand>
</feature>
<feature type="transmembrane region" description="Helical" evidence="8">
    <location>
        <begin position="129"/>
        <end position="148"/>
    </location>
</feature>
<accession>A0A7V3YGJ7</accession>
<dbReference type="GO" id="GO:0005886">
    <property type="term" value="C:plasma membrane"/>
    <property type="evidence" value="ECO:0007669"/>
    <property type="project" value="UniProtKB-SubCell"/>
</dbReference>
<comment type="caution">
    <text evidence="9">The sequence shown here is derived from an EMBL/GenBank/DDBJ whole genome shotgun (WGS) entry which is preliminary data.</text>
</comment>
<feature type="binding site" evidence="7">
    <location>
        <position position="153"/>
    </location>
    <ligand>
        <name>Mg(2+)</name>
        <dbReference type="ChEBI" id="CHEBI:18420"/>
    </ligand>
</feature>
<evidence type="ECO:0000256" key="3">
    <source>
        <dbReference type="ARBA" id="ARBA00022679"/>
    </source>
</evidence>
<sequence length="351" mass="38069">MIREAFFFPFLAFLCALGLTPLVIRWSERRGCLDLPDGERKIHDRPVSRLGGIAVFGAFFIALLLLAFSLPLALSPLFILGIGVIFATGLCDDFFSLPPWGKFAGQCLGAGLLLSGGVVIRFFTLPWNHVVYLGWLGYPLTMLWIVGVSNALNLIDGLDGLSGGVGAIAAFTLGVIAWQEGRVEPALLSLLLVGSVLGFLLYNFPPARIFLGDGGALFLGGMLAVIAVQGALKSAAAFTLALPSLILGVPIFDTLFAIVRRKKNHLPIASPDRGHLHHRLLERGYSKRETLIIFYGLSALCGAVAIFMNTFLANSTYSLLLFFLFVLFFLSLGKNLRVTELPKEKKSIARD</sequence>
<dbReference type="PANTHER" id="PTHR22926">
    <property type="entry name" value="PHOSPHO-N-ACETYLMURAMOYL-PENTAPEPTIDE-TRANSFERASE"/>
    <property type="match status" value="1"/>
</dbReference>
<keyword evidence="3 9" id="KW-0808">Transferase</keyword>